<evidence type="ECO:0000256" key="13">
    <source>
        <dbReference type="PIRSR" id="PIRSR000171-1"/>
    </source>
</evidence>
<evidence type="ECO:0000256" key="5">
    <source>
        <dbReference type="ARBA" id="ARBA00022448"/>
    </source>
</evidence>
<dbReference type="EC" id="1.3.5.1" evidence="4"/>
<keyword evidence="7" id="KW-0285">Flavoprotein</keyword>
<dbReference type="AlphaFoldDB" id="A0A931LVS5"/>
<evidence type="ECO:0000256" key="12">
    <source>
        <dbReference type="ARBA" id="ARBA00049220"/>
    </source>
</evidence>
<keyword evidence="5" id="KW-0813">Transport</keyword>
<feature type="domain" description="Fumarate reductase/succinate dehydrogenase flavoprotein-like C-terminal" evidence="15">
    <location>
        <begin position="486"/>
        <end position="611"/>
    </location>
</feature>
<dbReference type="FunFam" id="3.50.50.60:FF:000009">
    <property type="entry name" value="Succinate dehydrogenase flavoprotein subunit"/>
    <property type="match status" value="1"/>
</dbReference>
<dbReference type="GO" id="GO:0050660">
    <property type="term" value="F:flavin adenine dinucleotide binding"/>
    <property type="evidence" value="ECO:0007669"/>
    <property type="project" value="TreeGrafter"/>
</dbReference>
<evidence type="ECO:0000256" key="3">
    <source>
        <dbReference type="ARBA" id="ARBA00008040"/>
    </source>
</evidence>
<keyword evidence="8" id="KW-0274">FAD</keyword>
<comment type="catalytic activity">
    <reaction evidence="12">
        <text>a quinone + succinate = fumarate + a quinol</text>
        <dbReference type="Rhea" id="RHEA:40523"/>
        <dbReference type="ChEBI" id="CHEBI:24646"/>
        <dbReference type="ChEBI" id="CHEBI:29806"/>
        <dbReference type="ChEBI" id="CHEBI:30031"/>
        <dbReference type="ChEBI" id="CHEBI:132124"/>
        <dbReference type="EC" id="1.3.5.1"/>
    </reaction>
</comment>
<keyword evidence="11" id="KW-0472">Membrane</keyword>
<accession>A0A931LVS5</accession>
<dbReference type="SUPFAM" id="SSF51905">
    <property type="entry name" value="FAD/NAD(P)-binding domain"/>
    <property type="match status" value="1"/>
</dbReference>
<keyword evidence="6" id="KW-1003">Cell membrane</keyword>
<evidence type="ECO:0000256" key="11">
    <source>
        <dbReference type="ARBA" id="ARBA00023136"/>
    </source>
</evidence>
<evidence type="ECO:0000256" key="8">
    <source>
        <dbReference type="ARBA" id="ARBA00022827"/>
    </source>
</evidence>
<dbReference type="InterPro" id="IPR036188">
    <property type="entry name" value="FAD/NAD-bd_sf"/>
</dbReference>
<proteinExistence type="inferred from homology"/>
<dbReference type="EMBL" id="JACOSL010000039">
    <property type="protein sequence ID" value="MBI1756756.1"/>
    <property type="molecule type" value="Genomic_DNA"/>
</dbReference>
<keyword evidence="10" id="KW-0560">Oxidoreductase</keyword>
<comment type="similarity">
    <text evidence="3">Belongs to the FAD-dependent oxidoreductase 2 family. FRD/SDH subfamily.</text>
</comment>
<name>A0A931LVS5_FIMGI</name>
<dbReference type="InterPro" id="IPR011280">
    <property type="entry name" value="Succ_DH/Fum_Rdt_flav_su"/>
</dbReference>
<dbReference type="GO" id="GO:0033765">
    <property type="term" value="F:steroid dehydrogenase activity, acting on the CH-CH group of donors"/>
    <property type="evidence" value="ECO:0007669"/>
    <property type="project" value="UniProtKB-ARBA"/>
</dbReference>
<dbReference type="GO" id="GO:0009055">
    <property type="term" value="F:electron transfer activity"/>
    <property type="evidence" value="ECO:0007669"/>
    <property type="project" value="TreeGrafter"/>
</dbReference>
<dbReference type="Pfam" id="PF02910">
    <property type="entry name" value="Succ_DH_flav_C"/>
    <property type="match status" value="1"/>
</dbReference>
<dbReference type="SUPFAM" id="SSF46977">
    <property type="entry name" value="Succinate dehydrogenase/fumarate reductase flavoprotein C-terminal domain"/>
    <property type="match status" value="1"/>
</dbReference>
<dbReference type="PANTHER" id="PTHR11632:SF53">
    <property type="entry name" value="SUCCINATE DEHYDROGENASE FLAVOPROTEIN SUBUNIT"/>
    <property type="match status" value="1"/>
</dbReference>
<evidence type="ECO:0000256" key="10">
    <source>
        <dbReference type="ARBA" id="ARBA00023002"/>
    </source>
</evidence>
<dbReference type="Gene3D" id="3.90.700.10">
    <property type="entry name" value="Succinate dehydrogenase/fumarate reductase flavoprotein, catalytic domain"/>
    <property type="match status" value="1"/>
</dbReference>
<evidence type="ECO:0000256" key="6">
    <source>
        <dbReference type="ARBA" id="ARBA00022475"/>
    </source>
</evidence>
<evidence type="ECO:0000256" key="9">
    <source>
        <dbReference type="ARBA" id="ARBA00022982"/>
    </source>
</evidence>
<comment type="subcellular location">
    <subcellularLocation>
        <location evidence="2">Cell membrane</location>
        <topology evidence="2">Peripheral membrane protein</topology>
        <orientation evidence="2">Cytoplasmic side</orientation>
    </subcellularLocation>
</comment>
<dbReference type="NCBIfam" id="NF006392">
    <property type="entry name" value="PRK08641.1"/>
    <property type="match status" value="1"/>
</dbReference>
<comment type="caution">
    <text evidence="16">The sequence shown here is derived from an EMBL/GenBank/DDBJ whole genome shotgun (WGS) entry which is preliminary data.</text>
</comment>
<dbReference type="Pfam" id="PF00890">
    <property type="entry name" value="FAD_binding_2"/>
    <property type="match status" value="1"/>
</dbReference>
<evidence type="ECO:0000313" key="16">
    <source>
        <dbReference type="EMBL" id="MBI1756756.1"/>
    </source>
</evidence>
<dbReference type="SUPFAM" id="SSF56425">
    <property type="entry name" value="Succinate dehydrogenase/fumarate reductase flavoprotein, catalytic domain"/>
    <property type="match status" value="1"/>
</dbReference>
<dbReference type="InterPro" id="IPR015939">
    <property type="entry name" value="Fum_Rdtase/Succ_DH_flav-like_C"/>
</dbReference>
<evidence type="ECO:0000256" key="1">
    <source>
        <dbReference type="ARBA" id="ARBA00001974"/>
    </source>
</evidence>
<evidence type="ECO:0000256" key="2">
    <source>
        <dbReference type="ARBA" id="ARBA00004413"/>
    </source>
</evidence>
<dbReference type="InterPro" id="IPR037099">
    <property type="entry name" value="Fum_R/Succ_DH_flav-like_C_sf"/>
</dbReference>
<evidence type="ECO:0000313" key="17">
    <source>
        <dbReference type="Proteomes" id="UP000727962"/>
    </source>
</evidence>
<dbReference type="Gene3D" id="3.10.20.820">
    <property type="match status" value="1"/>
</dbReference>
<dbReference type="GO" id="GO:0009061">
    <property type="term" value="P:anaerobic respiration"/>
    <property type="evidence" value="ECO:0007669"/>
    <property type="project" value="TreeGrafter"/>
</dbReference>
<dbReference type="NCBIfam" id="TIGR01811">
    <property type="entry name" value="sdhA_Bsu"/>
    <property type="match status" value="1"/>
</dbReference>
<dbReference type="Gene3D" id="1.20.58.100">
    <property type="entry name" value="Fumarate reductase/succinate dehydrogenase flavoprotein-like, C-terminal domain"/>
    <property type="match status" value="1"/>
</dbReference>
<dbReference type="InterPro" id="IPR030664">
    <property type="entry name" value="SdhA/FrdA/AprA"/>
</dbReference>
<gene>
    <name evidence="16" type="primary">sdhA</name>
    <name evidence="16" type="ORF">HYR64_06580</name>
</gene>
<keyword evidence="9" id="KW-0249">Electron transport</keyword>
<dbReference type="Proteomes" id="UP000727962">
    <property type="component" value="Unassembled WGS sequence"/>
</dbReference>
<dbReference type="PANTHER" id="PTHR11632">
    <property type="entry name" value="SUCCINATE DEHYDROGENASE 2 FLAVOPROTEIN SUBUNIT"/>
    <property type="match status" value="1"/>
</dbReference>
<dbReference type="InterPro" id="IPR003952">
    <property type="entry name" value="FRD_SDH_FAD_BS"/>
</dbReference>
<evidence type="ECO:0000259" key="14">
    <source>
        <dbReference type="Pfam" id="PF00890"/>
    </source>
</evidence>
<dbReference type="InterPro" id="IPR027477">
    <property type="entry name" value="Succ_DH/fumarate_Rdtase_cat_sf"/>
</dbReference>
<dbReference type="PRINTS" id="PR00368">
    <property type="entry name" value="FADPNR"/>
</dbReference>
<dbReference type="GO" id="GO:0005886">
    <property type="term" value="C:plasma membrane"/>
    <property type="evidence" value="ECO:0007669"/>
    <property type="project" value="UniProtKB-SubCell"/>
</dbReference>
<protein>
    <recommendedName>
        <fullName evidence="4">succinate dehydrogenase</fullName>
        <ecNumber evidence="4">1.3.5.1</ecNumber>
    </recommendedName>
</protein>
<dbReference type="PROSITE" id="PS00504">
    <property type="entry name" value="FRD_SDH_FAD_BINDING"/>
    <property type="match status" value="1"/>
</dbReference>
<feature type="domain" description="FAD-dependent oxidoreductase 2 FAD-binding" evidence="14">
    <location>
        <begin position="7"/>
        <end position="426"/>
    </location>
</feature>
<dbReference type="PIRSF" id="PIRSF000171">
    <property type="entry name" value="SDHA_APRA_LASPO"/>
    <property type="match status" value="1"/>
</dbReference>
<evidence type="ECO:0000256" key="4">
    <source>
        <dbReference type="ARBA" id="ARBA00012792"/>
    </source>
</evidence>
<feature type="active site" description="Proton acceptor" evidence="13">
    <location>
        <position position="298"/>
    </location>
</feature>
<evidence type="ECO:0000259" key="15">
    <source>
        <dbReference type="Pfam" id="PF02910"/>
    </source>
</evidence>
<evidence type="ECO:0000256" key="7">
    <source>
        <dbReference type="ARBA" id="ARBA00022630"/>
    </source>
</evidence>
<dbReference type="GO" id="GO:0008177">
    <property type="term" value="F:succinate dehydrogenase (quinone) activity"/>
    <property type="evidence" value="ECO:0007669"/>
    <property type="project" value="UniProtKB-EC"/>
</dbReference>
<reference evidence="16" key="1">
    <citation type="submission" date="2020-07" db="EMBL/GenBank/DDBJ databases">
        <title>Huge and variable diversity of episymbiotic CPR bacteria and DPANN archaea in groundwater ecosystems.</title>
        <authorList>
            <person name="He C.Y."/>
            <person name="Keren R."/>
            <person name="Whittaker M."/>
            <person name="Farag I.F."/>
            <person name="Doudna J."/>
            <person name="Cate J.H.D."/>
            <person name="Banfield J.F."/>
        </authorList>
    </citation>
    <scope>NUCLEOTIDE SEQUENCE</scope>
    <source>
        <strain evidence="16">NC_groundwater_17_Pr7_B-0.1um_64_12</strain>
    </source>
</reference>
<dbReference type="InterPro" id="IPR003953">
    <property type="entry name" value="FAD-dep_OxRdtase_2_FAD-bd"/>
</dbReference>
<organism evidence="16 17">
    <name type="scientific">Fimbriimonas ginsengisoli</name>
    <dbReference type="NCBI Taxonomy" id="1005039"/>
    <lineage>
        <taxon>Bacteria</taxon>
        <taxon>Bacillati</taxon>
        <taxon>Armatimonadota</taxon>
        <taxon>Fimbriimonadia</taxon>
        <taxon>Fimbriimonadales</taxon>
        <taxon>Fimbriimonadaceae</taxon>
        <taxon>Fimbriimonas</taxon>
    </lineage>
</organism>
<dbReference type="Gene3D" id="3.50.50.60">
    <property type="entry name" value="FAD/NAD(P)-binding domain"/>
    <property type="match status" value="1"/>
</dbReference>
<comment type="cofactor">
    <cofactor evidence="1">
        <name>FAD</name>
        <dbReference type="ChEBI" id="CHEBI:57692"/>
    </cofactor>
</comment>
<sequence>MPAERTVAVVGGGLAGLMAAMKLAEAGHKVKLFSLVPVKRSHSVCAQGGINAAVNLRGEGDSPYLHFEDTITGGDFLNHQPPVMRMAERAPAIIDLLDRMGVPFNRTSEGLLAFRRFGGTLKHRTAFAGATTGQQLLYALDEQVRRWESMGLVEKYENYEFLGIVKDARGACRGLTAQSLRGMEIEAFAADAVVIATGGNGVIFGRSTNSIINTGAAVSICYQQGVHYANPEMVQIHPTAIPGEDKCRLISESVRGEGGRLWTPRDAGDPRKPLDIPDKDRWYFCEELDPVYGNLLSRDLVSFAIYCICRIGRGVQGKQQVYLDITQLHTDHGGPYSRGQINDKLEGVLEIYEKFMREDPIATPMRIYPAVHYTMGGLWVDYETQRDGSWDVGSPRNQMTNVPGLYAAGECEFQYHGANRLGANALLACLVAGEIASQGVCAYLKAMDASAEGLPAATLEEARRERTSEYEGLRRSNGAENPYRLHAELADLMWNRCGIWRTQHELVEARQALKDLAAHARQCDLLDDSGWTNQAVPFTRALINMIEASRAIVEGAIARDESRGAHFKMDTPERDDAHWLKSTLASWTQNGPELSYEPVDVRMIAPRARKYRINQNKIVREIMGEDALKGVGAAT</sequence>